<comment type="caution">
    <text evidence="1">The sequence shown here is derived from an EMBL/GenBank/DDBJ whole genome shotgun (WGS) entry which is preliminary data.</text>
</comment>
<keyword evidence="2" id="KW-1185">Reference proteome</keyword>
<organism evidence="1 2">
    <name type="scientific">Carboxydothermus islandicus</name>
    <dbReference type="NCBI Taxonomy" id="661089"/>
    <lineage>
        <taxon>Bacteria</taxon>
        <taxon>Bacillati</taxon>
        <taxon>Bacillota</taxon>
        <taxon>Clostridia</taxon>
        <taxon>Thermoanaerobacterales</taxon>
        <taxon>Thermoanaerobacteraceae</taxon>
        <taxon>Carboxydothermus</taxon>
    </lineage>
</organism>
<protein>
    <submittedName>
        <fullName evidence="1">Uncharacterized protein</fullName>
    </submittedName>
</protein>
<dbReference type="STRING" id="661089.ciss_24790"/>
<reference evidence="2" key="1">
    <citation type="submission" date="2016-12" db="EMBL/GenBank/DDBJ databases">
        <title>Draft Genome Sequences od Carboxydothermus pertinax and islandicus, Hydrogenogenic Carboxydotrophic Bacteria.</title>
        <authorList>
            <person name="Fukuyama Y."/>
            <person name="Ohmae K."/>
            <person name="Yoneda Y."/>
            <person name="Yoshida T."/>
            <person name="Sako Y."/>
        </authorList>
    </citation>
    <scope>NUCLEOTIDE SEQUENCE [LARGE SCALE GENOMIC DNA]</scope>
    <source>
        <strain evidence="2">SET</strain>
    </source>
</reference>
<dbReference type="RefSeq" id="WP_166504036.1">
    <property type="nucleotide sequence ID" value="NZ_BDJL01000142.1"/>
</dbReference>
<proteinExistence type="predicted"/>
<feature type="non-terminal residue" evidence="1">
    <location>
        <position position="1"/>
    </location>
</feature>
<dbReference type="EMBL" id="BDJL01000142">
    <property type="protein sequence ID" value="GAV26546.1"/>
    <property type="molecule type" value="Genomic_DNA"/>
</dbReference>
<evidence type="ECO:0000313" key="2">
    <source>
        <dbReference type="Proteomes" id="UP000187338"/>
    </source>
</evidence>
<sequence>ENEDRALALAVARGIIPVVAKTKTGLYAVKGYATRADAAYAITMAGLIQVAKNDKTFTPQSDVAHTDVTSQFVTWLTDPSVTDHRIANFCMKSGCHDSNRDSNSDGINDYDSILRIVYSTHYLMRTVTDLNTVSSYAYDNHTVEPGMFNRV</sequence>
<dbReference type="AlphaFoldDB" id="A0A1L8D5Q8"/>
<gene>
    <name evidence="1" type="ORF">ciss_24790</name>
</gene>
<dbReference type="Proteomes" id="UP000187338">
    <property type="component" value="Unassembled WGS sequence"/>
</dbReference>
<name>A0A1L8D5Q8_9THEO</name>
<evidence type="ECO:0000313" key="1">
    <source>
        <dbReference type="EMBL" id="GAV26546.1"/>
    </source>
</evidence>
<accession>A0A1L8D5Q8</accession>